<evidence type="ECO:0000256" key="4">
    <source>
        <dbReference type="ARBA" id="ARBA00011245"/>
    </source>
</evidence>
<dbReference type="Gene3D" id="3.20.190.10">
    <property type="entry name" value="MutM-like, N-terminal"/>
    <property type="match status" value="1"/>
</dbReference>
<evidence type="ECO:0000256" key="7">
    <source>
        <dbReference type="ARBA" id="ARBA00022771"/>
    </source>
</evidence>
<comment type="catalytic activity">
    <reaction evidence="1">
        <text>Hydrolysis of DNA containing ring-opened 7-methylguanine residues, releasing 2,6-diamino-4-hydroxy-5-(N-methyl)formamidopyrimidine.</text>
        <dbReference type="EC" id="3.2.2.23"/>
    </reaction>
</comment>
<dbReference type="InterPro" id="IPR020629">
    <property type="entry name" value="FPG_Glyclase"/>
</dbReference>
<comment type="caution">
    <text evidence="17">The sequence shown here is derived from an EMBL/GenBank/DDBJ whole genome shotgun (WGS) entry which is preliminary data.</text>
</comment>
<dbReference type="EC" id="4.2.99.18" evidence="17"/>
<dbReference type="InterPro" id="IPR035937">
    <property type="entry name" value="FPG_N"/>
</dbReference>
<keyword evidence="7" id="KW-0863">Zinc-finger</keyword>
<evidence type="ECO:0000256" key="13">
    <source>
        <dbReference type="ARBA" id="ARBA00023268"/>
    </source>
</evidence>
<evidence type="ECO:0000256" key="2">
    <source>
        <dbReference type="ARBA" id="ARBA00001947"/>
    </source>
</evidence>
<keyword evidence="8 17" id="KW-0378">Hydrolase</keyword>
<keyword evidence="12 17" id="KW-0456">Lyase</keyword>
<dbReference type="EMBL" id="JAATLM010000001">
    <property type="protein sequence ID" value="NIZ69003.1"/>
    <property type="molecule type" value="Genomic_DNA"/>
</dbReference>
<protein>
    <submittedName>
        <fullName evidence="17">Bifunctional DNA-formamidopyrimidine glycosylase/DNA-(Apurinic or apyrimidinic site) lyase</fullName>
        <ecNumber evidence="17">3.2.2.23</ecNumber>
        <ecNumber evidence="17">4.2.99.18</ecNumber>
    </submittedName>
</protein>
<dbReference type="RefSeq" id="WP_167695111.1">
    <property type="nucleotide sequence ID" value="NZ_CP118181.1"/>
</dbReference>
<evidence type="ECO:0000256" key="9">
    <source>
        <dbReference type="ARBA" id="ARBA00022833"/>
    </source>
</evidence>
<dbReference type="SUPFAM" id="SSF57716">
    <property type="entry name" value="Glucocorticoid receptor-like (DNA-binding domain)"/>
    <property type="match status" value="1"/>
</dbReference>
<dbReference type="PANTHER" id="PTHR22993:SF9">
    <property type="entry name" value="FORMAMIDOPYRIMIDINE-DNA GLYCOSYLASE"/>
    <property type="match status" value="1"/>
</dbReference>
<keyword evidence="11" id="KW-0234">DNA repair</keyword>
<proteinExistence type="inferred from homology"/>
<evidence type="ECO:0000313" key="18">
    <source>
        <dbReference type="Proteomes" id="UP000778951"/>
    </source>
</evidence>
<dbReference type="InterPro" id="IPR012319">
    <property type="entry name" value="FPG_cat"/>
</dbReference>
<dbReference type="SMART" id="SM01232">
    <property type="entry name" value="H2TH"/>
    <property type="match status" value="1"/>
</dbReference>
<dbReference type="SUPFAM" id="SSF46946">
    <property type="entry name" value="S13-like H2TH domain"/>
    <property type="match status" value="1"/>
</dbReference>
<keyword evidence="9" id="KW-0862">Zinc</keyword>
<dbReference type="NCBIfam" id="TIGR00577">
    <property type="entry name" value="fpg"/>
    <property type="match status" value="1"/>
</dbReference>
<keyword evidence="18" id="KW-1185">Reference proteome</keyword>
<dbReference type="CDD" id="cd08966">
    <property type="entry name" value="EcFpg-like_N"/>
    <property type="match status" value="1"/>
</dbReference>
<dbReference type="Pfam" id="PF01149">
    <property type="entry name" value="Fapy_DNA_glyco"/>
    <property type="match status" value="1"/>
</dbReference>
<comment type="catalytic activity">
    <reaction evidence="15">
        <text>2'-deoxyribonucleotide-(2'-deoxyribose 5'-phosphate)-2'-deoxyribonucleotide-DNA = a 3'-end 2'-deoxyribonucleotide-(2,3-dehydro-2,3-deoxyribose 5'-phosphate)-DNA + a 5'-end 5'-phospho-2'-deoxyribonucleoside-DNA + H(+)</text>
        <dbReference type="Rhea" id="RHEA:66592"/>
        <dbReference type="Rhea" id="RHEA-COMP:13180"/>
        <dbReference type="Rhea" id="RHEA-COMP:16897"/>
        <dbReference type="Rhea" id="RHEA-COMP:17067"/>
        <dbReference type="ChEBI" id="CHEBI:15378"/>
        <dbReference type="ChEBI" id="CHEBI:136412"/>
        <dbReference type="ChEBI" id="CHEBI:157695"/>
        <dbReference type="ChEBI" id="CHEBI:167181"/>
        <dbReference type="EC" id="4.2.99.18"/>
    </reaction>
</comment>
<evidence type="ECO:0000256" key="1">
    <source>
        <dbReference type="ARBA" id="ARBA00001668"/>
    </source>
</evidence>
<dbReference type="Pfam" id="PF06831">
    <property type="entry name" value="H2TH"/>
    <property type="match status" value="1"/>
</dbReference>
<keyword evidence="5" id="KW-0479">Metal-binding</keyword>
<dbReference type="FunFam" id="1.10.8.50:FF:000003">
    <property type="entry name" value="Formamidopyrimidine-DNA glycosylase"/>
    <property type="match status" value="1"/>
</dbReference>
<name>A0A968GEF3_9SPIO</name>
<dbReference type="NCBIfam" id="NF002211">
    <property type="entry name" value="PRK01103.1"/>
    <property type="match status" value="1"/>
</dbReference>
<evidence type="ECO:0000256" key="14">
    <source>
        <dbReference type="ARBA" id="ARBA00023295"/>
    </source>
</evidence>
<evidence type="ECO:0000256" key="6">
    <source>
        <dbReference type="ARBA" id="ARBA00022763"/>
    </source>
</evidence>
<keyword evidence="10" id="KW-0238">DNA-binding</keyword>
<dbReference type="InterPro" id="IPR010979">
    <property type="entry name" value="Ribosomal_uS13-like_H2TH"/>
</dbReference>
<dbReference type="SUPFAM" id="SSF81624">
    <property type="entry name" value="N-terminal domain of MutM-like DNA repair proteins"/>
    <property type="match status" value="1"/>
</dbReference>
<dbReference type="GO" id="GO:0006284">
    <property type="term" value="P:base-excision repair"/>
    <property type="evidence" value="ECO:0007669"/>
    <property type="project" value="InterPro"/>
</dbReference>
<keyword evidence="6" id="KW-0227">DNA damage</keyword>
<dbReference type="GO" id="GO:0140078">
    <property type="term" value="F:class I DNA-(apurinic or apyrimidinic site) endonuclease activity"/>
    <property type="evidence" value="ECO:0007669"/>
    <property type="project" value="UniProtKB-EC"/>
</dbReference>
<dbReference type="AlphaFoldDB" id="A0A968GEF3"/>
<keyword evidence="14 17" id="KW-0326">Glycosidase</keyword>
<dbReference type="GO" id="GO:0008270">
    <property type="term" value="F:zinc ion binding"/>
    <property type="evidence" value="ECO:0007669"/>
    <property type="project" value="UniProtKB-KW"/>
</dbReference>
<reference evidence="17" key="1">
    <citation type="submission" date="2020-03" db="EMBL/GenBank/DDBJ databases">
        <title>Spirochaetal bacteria isolated from arthropods constitute a novel genus Entomospira genus novum within the order Spirochaetales.</title>
        <authorList>
            <person name="Grana-Miraglia L."/>
            <person name="Sikutova S."/>
            <person name="Fingerle V."/>
            <person name="Sing A."/>
            <person name="Castillo-Ramirez S."/>
            <person name="Margos G."/>
            <person name="Rudolf I."/>
        </authorList>
    </citation>
    <scope>NUCLEOTIDE SEQUENCE</scope>
    <source>
        <strain evidence="17">BR149</strain>
    </source>
</reference>
<evidence type="ECO:0000256" key="11">
    <source>
        <dbReference type="ARBA" id="ARBA00023204"/>
    </source>
</evidence>
<evidence type="ECO:0000256" key="5">
    <source>
        <dbReference type="ARBA" id="ARBA00022723"/>
    </source>
</evidence>
<gene>
    <name evidence="17" type="primary">mutM</name>
    <name evidence="17" type="ORF">HCT48_02070</name>
</gene>
<dbReference type="Proteomes" id="UP000778951">
    <property type="component" value="Unassembled WGS sequence"/>
</dbReference>
<evidence type="ECO:0000313" key="17">
    <source>
        <dbReference type="EMBL" id="NIZ69003.1"/>
    </source>
</evidence>
<sequence length="261" mass="29773">MPELPEVESVRQALLPYLNETVTDVVVHDAWLRQPISGDIPQKLQGKKLLTIERMSKYLLLTFEGAPKLLVHLGMSGRLESRDHLLKHDKISWHFADGRTLYFNDARRFGLVLWAAAYRMPKLGPEPLTDAFTPVYLETTMHKHRAPIKVALLDQKLIAGLGNIYACEALYDAGISPTRPANQLSQPEYQQLHHSINKIIARAIALSGSTWRDYRKPDGQSGQFQDEFMVYDREGELTEHGIVERIKQAGRSTYYCPNHQK</sequence>
<evidence type="ECO:0000256" key="15">
    <source>
        <dbReference type="ARBA" id="ARBA00044632"/>
    </source>
</evidence>
<feature type="domain" description="Formamidopyrimidine-DNA glycosylase catalytic" evidence="16">
    <location>
        <begin position="2"/>
        <end position="110"/>
    </location>
</feature>
<comment type="cofactor">
    <cofactor evidence="2">
        <name>Zn(2+)</name>
        <dbReference type="ChEBI" id="CHEBI:29105"/>
    </cofactor>
</comment>
<evidence type="ECO:0000256" key="12">
    <source>
        <dbReference type="ARBA" id="ARBA00023239"/>
    </source>
</evidence>
<dbReference type="GO" id="GO:0003684">
    <property type="term" value="F:damaged DNA binding"/>
    <property type="evidence" value="ECO:0007669"/>
    <property type="project" value="InterPro"/>
</dbReference>
<evidence type="ECO:0000256" key="8">
    <source>
        <dbReference type="ARBA" id="ARBA00022801"/>
    </source>
</evidence>
<keyword evidence="13" id="KW-0511">Multifunctional enzyme</keyword>
<dbReference type="PROSITE" id="PS51068">
    <property type="entry name" value="FPG_CAT"/>
    <property type="match status" value="1"/>
</dbReference>
<evidence type="ECO:0000256" key="3">
    <source>
        <dbReference type="ARBA" id="ARBA00009409"/>
    </source>
</evidence>
<accession>A0A968GEF3</accession>
<dbReference type="EC" id="3.2.2.23" evidence="17"/>
<dbReference type="SMART" id="SM00898">
    <property type="entry name" value="Fapy_DNA_glyco"/>
    <property type="match status" value="1"/>
</dbReference>
<organism evidence="17 18">
    <name type="scientific">Entomospira culicis</name>
    <dbReference type="NCBI Taxonomy" id="2719989"/>
    <lineage>
        <taxon>Bacteria</taxon>
        <taxon>Pseudomonadati</taxon>
        <taxon>Spirochaetota</taxon>
        <taxon>Spirochaetia</taxon>
        <taxon>Spirochaetales</taxon>
        <taxon>Spirochaetaceae</taxon>
        <taxon>Entomospira</taxon>
    </lineage>
</organism>
<comment type="similarity">
    <text evidence="3">Belongs to the FPG family.</text>
</comment>
<evidence type="ECO:0000259" key="16">
    <source>
        <dbReference type="PROSITE" id="PS51068"/>
    </source>
</evidence>
<dbReference type="Gene3D" id="1.10.8.50">
    <property type="match status" value="1"/>
</dbReference>
<dbReference type="PANTHER" id="PTHR22993">
    <property type="entry name" value="FORMAMIDOPYRIMIDINE-DNA GLYCOSYLASE"/>
    <property type="match status" value="1"/>
</dbReference>
<dbReference type="InterPro" id="IPR015886">
    <property type="entry name" value="H2TH_FPG"/>
</dbReference>
<evidence type="ECO:0000256" key="10">
    <source>
        <dbReference type="ARBA" id="ARBA00023125"/>
    </source>
</evidence>
<dbReference type="GO" id="GO:0034039">
    <property type="term" value="F:8-oxo-7,8-dihydroguanine DNA N-glycosylase activity"/>
    <property type="evidence" value="ECO:0007669"/>
    <property type="project" value="TreeGrafter"/>
</dbReference>
<comment type="subunit">
    <text evidence="4">Monomer.</text>
</comment>